<dbReference type="HOGENOM" id="CLU_1872848_0_0_10"/>
<proteinExistence type="predicted"/>
<dbReference type="Proteomes" id="UP000009049">
    <property type="component" value="Chromosome"/>
</dbReference>
<dbReference type="eggNOG" id="ENOG502ZCEW">
    <property type="taxonomic scope" value="Bacteria"/>
</dbReference>
<dbReference type="OrthoDB" id="1432390at2"/>
<sequence>MEDHKLTEDRVIELLMPYLKSRDWKIESYCLGQKRGIDIVALKNGKKLVVETKGAKANDNSPTKKRKYFDSGQIKDHFGKAIVKSLETKNNFPESVVAIAQPLDEDIKRAIGGIIPNLNDIGIVHFWVKSNGEIIVEGAIE</sequence>
<name>A4CI82_ROBBH</name>
<evidence type="ECO:0000313" key="1">
    <source>
        <dbReference type="EMBL" id="EAR16640.1"/>
    </source>
</evidence>
<evidence type="ECO:0000313" key="2">
    <source>
        <dbReference type="Proteomes" id="UP000009049"/>
    </source>
</evidence>
<dbReference type="SUPFAM" id="SSF52980">
    <property type="entry name" value="Restriction endonuclease-like"/>
    <property type="match status" value="1"/>
</dbReference>
<dbReference type="EMBL" id="CP001712">
    <property type="protein sequence ID" value="EAR16640.1"/>
    <property type="molecule type" value="Genomic_DNA"/>
</dbReference>
<reference evidence="1 2" key="1">
    <citation type="journal article" date="2009" name="J. Bacteriol.">
        <title>Complete genome sequence of Robiginitalea biformata HTCC2501.</title>
        <authorList>
            <person name="Oh H.M."/>
            <person name="Giovannoni S.J."/>
            <person name="Lee K."/>
            <person name="Ferriera S."/>
            <person name="Johnson J."/>
            <person name="Cho J.C."/>
        </authorList>
    </citation>
    <scope>NUCLEOTIDE SEQUENCE [LARGE SCALE GENOMIC DNA]</scope>
    <source>
        <strain evidence="2">ATCC BAA-864 / HTCC2501 / KCTC 12146</strain>
    </source>
</reference>
<dbReference type="STRING" id="313596.RB2501_07060"/>
<protein>
    <submittedName>
        <fullName evidence="1">Uncharacterized protein</fullName>
    </submittedName>
</protein>
<dbReference type="InterPro" id="IPR011335">
    <property type="entry name" value="Restrct_endonuc-II-like"/>
</dbReference>
<dbReference type="RefSeq" id="WP_015753397.1">
    <property type="nucleotide sequence ID" value="NC_013222.1"/>
</dbReference>
<keyword evidence="2" id="KW-1185">Reference proteome</keyword>
<organism evidence="1 2">
    <name type="scientific">Robiginitalea biformata (strain ATCC BAA-864 / DSM 15991 / KCTC 12146 / HTCC2501)</name>
    <dbReference type="NCBI Taxonomy" id="313596"/>
    <lineage>
        <taxon>Bacteria</taxon>
        <taxon>Pseudomonadati</taxon>
        <taxon>Bacteroidota</taxon>
        <taxon>Flavobacteriia</taxon>
        <taxon>Flavobacteriales</taxon>
        <taxon>Flavobacteriaceae</taxon>
        <taxon>Robiginitalea</taxon>
    </lineage>
</organism>
<accession>A4CI82</accession>
<dbReference type="AlphaFoldDB" id="A4CI82"/>
<gene>
    <name evidence="1" type="ordered locus">RB2501_07060</name>
</gene>
<dbReference type="KEGG" id="rbi:RB2501_07060"/>